<dbReference type="OMA" id="QEPPETW"/>
<accession>J3M2W1</accession>
<dbReference type="HOGENOM" id="CLU_045496_0_0_1"/>
<name>J3M2W1_ORYBR</name>
<dbReference type="InterPro" id="IPR035979">
    <property type="entry name" value="RBD_domain_sf"/>
</dbReference>
<evidence type="ECO:0008006" key="3">
    <source>
        <dbReference type="Google" id="ProtNLM"/>
    </source>
</evidence>
<proteinExistence type="predicted"/>
<organism evidence="1">
    <name type="scientific">Oryza brachyantha</name>
    <name type="common">malo sina</name>
    <dbReference type="NCBI Taxonomy" id="4533"/>
    <lineage>
        <taxon>Eukaryota</taxon>
        <taxon>Viridiplantae</taxon>
        <taxon>Streptophyta</taxon>
        <taxon>Embryophyta</taxon>
        <taxon>Tracheophyta</taxon>
        <taxon>Spermatophyta</taxon>
        <taxon>Magnoliopsida</taxon>
        <taxon>Liliopsida</taxon>
        <taxon>Poales</taxon>
        <taxon>Poaceae</taxon>
        <taxon>BOP clade</taxon>
        <taxon>Oryzoideae</taxon>
        <taxon>Oryzeae</taxon>
        <taxon>Oryzinae</taxon>
        <taxon>Oryza</taxon>
    </lineage>
</organism>
<evidence type="ECO:0000313" key="1">
    <source>
        <dbReference type="EnsemblPlants" id="OB04G37360.1"/>
    </source>
</evidence>
<reference evidence="1" key="2">
    <citation type="submission" date="2013-04" db="UniProtKB">
        <authorList>
            <consortium name="EnsemblPlants"/>
        </authorList>
    </citation>
    <scope>IDENTIFICATION</scope>
</reference>
<evidence type="ECO:0000313" key="2">
    <source>
        <dbReference type="Proteomes" id="UP000006038"/>
    </source>
</evidence>
<dbReference type="SUPFAM" id="SSF54928">
    <property type="entry name" value="RNA-binding domain, RBD"/>
    <property type="match status" value="1"/>
</dbReference>
<dbReference type="AlphaFoldDB" id="J3M2W1"/>
<dbReference type="eggNOG" id="ENOG502R5F1">
    <property type="taxonomic scope" value="Eukaryota"/>
</dbReference>
<keyword evidence="2" id="KW-1185">Reference proteome</keyword>
<dbReference type="GO" id="GO:0003676">
    <property type="term" value="F:nucleic acid binding"/>
    <property type="evidence" value="ECO:0007669"/>
    <property type="project" value="InterPro"/>
</dbReference>
<dbReference type="EnsemblPlants" id="OB04G37360.1">
    <property type="protein sequence ID" value="OB04G37360.1"/>
    <property type="gene ID" value="OB04G37360"/>
</dbReference>
<protein>
    <recommendedName>
        <fullName evidence="3">RRM domain-containing protein</fullName>
    </recommendedName>
</protein>
<sequence>MMHHYPYARGGIVTKFLKTYCTESSEIVQIYEIFRTAFCNREKSGGDTCGNIGAYDLPKVGKVAFRRIKDLISCLYSVTPGVFTDPNFLERSLVVDGVTPYTSPQDLLKIFSFVAVEAAVLVRDSETGYRVGLVVFADVLDMSAINLNPHWGLYATCIPASSHGDPRQYIRDALKDESTRRPSAELLRSLVPPQFLLEDKDKDLHLRSVFVRGVVDRRRKRGRPGGSAYGLCCLATDHLLARGYICAAVACWVEDAGLLVYDDAGTTELLARRAPRLCVKSIGLQMQDTSLLPLLQSESDLEASELRRMLPPYITQQQEGEDGMLGRRVMVLTGIDTQQCRCDAAEIAYFLQHQVGLLEVEAVIVHRALQKVVVVLGYGRDAVVVLREPPETWVHAFGQQATWTSVFVCPPPPPPPDGPASVLLLDDLQLWSPRDRMNPVDYCNVRTWIYENIGPGGRVCYSDIVHCLTGICALGNPATVWSRSFPHRALVLSGISCGTNRSDLCRRLSRFGWLDDVVYDHSTGIALVVFISPFEASRLYGVPGYAPQRVLWNHLGFTDCRPPCPEDAHVTIARRVLDRLALHL</sequence>
<reference evidence="1" key="1">
    <citation type="journal article" date="2013" name="Nat. Commun.">
        <title>Whole-genome sequencing of Oryza brachyantha reveals mechanisms underlying Oryza genome evolution.</title>
        <authorList>
            <person name="Chen J."/>
            <person name="Huang Q."/>
            <person name="Gao D."/>
            <person name="Wang J."/>
            <person name="Lang Y."/>
            <person name="Liu T."/>
            <person name="Li B."/>
            <person name="Bai Z."/>
            <person name="Luis Goicoechea J."/>
            <person name="Liang C."/>
            <person name="Chen C."/>
            <person name="Zhang W."/>
            <person name="Sun S."/>
            <person name="Liao Y."/>
            <person name="Zhang X."/>
            <person name="Yang L."/>
            <person name="Song C."/>
            <person name="Wang M."/>
            <person name="Shi J."/>
            <person name="Liu G."/>
            <person name="Liu J."/>
            <person name="Zhou H."/>
            <person name="Zhou W."/>
            <person name="Yu Q."/>
            <person name="An N."/>
            <person name="Chen Y."/>
            <person name="Cai Q."/>
            <person name="Wang B."/>
            <person name="Liu B."/>
            <person name="Min J."/>
            <person name="Huang Y."/>
            <person name="Wu H."/>
            <person name="Li Z."/>
            <person name="Zhang Y."/>
            <person name="Yin Y."/>
            <person name="Song W."/>
            <person name="Jiang J."/>
            <person name="Jackson S.A."/>
            <person name="Wing R.A."/>
            <person name="Wang J."/>
            <person name="Chen M."/>
        </authorList>
    </citation>
    <scope>NUCLEOTIDE SEQUENCE [LARGE SCALE GENOMIC DNA]</scope>
    <source>
        <strain evidence="1">cv. IRGC 101232</strain>
    </source>
</reference>
<dbReference type="Gramene" id="OB04G37360.1">
    <property type="protein sequence ID" value="OB04G37360.1"/>
    <property type="gene ID" value="OB04G37360"/>
</dbReference>
<dbReference type="Proteomes" id="UP000006038">
    <property type="component" value="Chromosome 4"/>
</dbReference>